<keyword evidence="4" id="KW-1185">Reference proteome</keyword>
<gene>
    <name evidence="3" type="ORF">MUN87_19085</name>
</gene>
<feature type="transmembrane region" description="Helical" evidence="1">
    <location>
        <begin position="153"/>
        <end position="170"/>
    </location>
</feature>
<feature type="transmembrane region" description="Helical" evidence="1">
    <location>
        <begin position="46"/>
        <end position="69"/>
    </location>
</feature>
<keyword evidence="3" id="KW-0645">Protease</keyword>
<keyword evidence="1" id="KW-1133">Transmembrane helix</keyword>
<evidence type="ECO:0000313" key="4">
    <source>
        <dbReference type="Proteomes" id="UP000831537"/>
    </source>
</evidence>
<sequence>MRKWHIKLALLLTFLGGIGIVAIIPYEMTILMNNEFYQSSPEAMPVSLVVTVNSIIDILLLFVMVLIGVRLQERTSLKAPILERLIYGKKPQTLSKKWMIIGILVAFIGSLITIFLDLFIFSPMIEMPEDQTTVTSWWQGLLTLVYGGITEELMLRLFGMTLVVWLLARITKKEKGNIPRSFYYIAIFLTAILFGIGHLPATIQVFGELSAIIVIRALVLNGLLGLWFGYLYWKKGLEYAMVAHMSADFFLHVLFVSIFH</sequence>
<dbReference type="InterPro" id="IPR003675">
    <property type="entry name" value="Rce1/LyrA-like_dom"/>
</dbReference>
<dbReference type="RefSeq" id="WP_244742911.1">
    <property type="nucleotide sequence ID" value="NZ_CP095071.1"/>
</dbReference>
<keyword evidence="3" id="KW-0378">Hydrolase</keyword>
<name>A0ABY4GLX3_9BACI</name>
<protein>
    <submittedName>
        <fullName evidence="3">CPBP family intramembrane metalloprotease</fullName>
    </submittedName>
</protein>
<feature type="transmembrane region" description="Helical" evidence="1">
    <location>
        <begin position="98"/>
        <end position="121"/>
    </location>
</feature>
<proteinExistence type="predicted"/>
<dbReference type="Proteomes" id="UP000831537">
    <property type="component" value="Chromosome"/>
</dbReference>
<reference evidence="3 4" key="1">
    <citation type="submission" date="2022-04" db="EMBL/GenBank/DDBJ databases">
        <title>Gracilibacillus sp. isolated from saltern.</title>
        <authorList>
            <person name="Won M."/>
            <person name="Lee C.-M."/>
            <person name="Woen H.-Y."/>
            <person name="Kwon S.-W."/>
        </authorList>
    </citation>
    <scope>NUCLEOTIDE SEQUENCE [LARGE SCALE GENOMIC DNA]</scope>
    <source>
        <strain evidence="3 4">SSPM10-3</strain>
    </source>
</reference>
<dbReference type="EMBL" id="CP095071">
    <property type="protein sequence ID" value="UOQ84737.1"/>
    <property type="molecule type" value="Genomic_DNA"/>
</dbReference>
<evidence type="ECO:0000259" key="2">
    <source>
        <dbReference type="Pfam" id="PF02517"/>
    </source>
</evidence>
<feature type="transmembrane region" description="Helical" evidence="1">
    <location>
        <begin position="182"/>
        <end position="203"/>
    </location>
</feature>
<accession>A0ABY4GLX3</accession>
<evidence type="ECO:0000313" key="3">
    <source>
        <dbReference type="EMBL" id="UOQ84737.1"/>
    </source>
</evidence>
<dbReference type="Pfam" id="PF02517">
    <property type="entry name" value="Rce1-like"/>
    <property type="match status" value="1"/>
</dbReference>
<dbReference type="GO" id="GO:0008237">
    <property type="term" value="F:metallopeptidase activity"/>
    <property type="evidence" value="ECO:0007669"/>
    <property type="project" value="UniProtKB-KW"/>
</dbReference>
<keyword evidence="3" id="KW-0482">Metalloprotease</keyword>
<keyword evidence="1" id="KW-0472">Membrane</keyword>
<feature type="domain" description="CAAX prenyl protease 2/Lysostaphin resistance protein A-like" evidence="2">
    <location>
        <begin position="135"/>
        <end position="250"/>
    </location>
</feature>
<keyword evidence="1" id="KW-0812">Transmembrane</keyword>
<evidence type="ECO:0000256" key="1">
    <source>
        <dbReference type="SAM" id="Phobius"/>
    </source>
</evidence>
<feature type="transmembrane region" description="Helical" evidence="1">
    <location>
        <begin position="209"/>
        <end position="232"/>
    </location>
</feature>
<organism evidence="3 4">
    <name type="scientific">Gracilibacillus salinarum</name>
    <dbReference type="NCBI Taxonomy" id="2932255"/>
    <lineage>
        <taxon>Bacteria</taxon>
        <taxon>Bacillati</taxon>
        <taxon>Bacillota</taxon>
        <taxon>Bacilli</taxon>
        <taxon>Bacillales</taxon>
        <taxon>Bacillaceae</taxon>
        <taxon>Gracilibacillus</taxon>
    </lineage>
</organism>
<feature type="transmembrane region" description="Helical" evidence="1">
    <location>
        <begin position="239"/>
        <end position="259"/>
    </location>
</feature>